<evidence type="ECO:0000313" key="1">
    <source>
        <dbReference type="EMBL" id="EKC41475.1"/>
    </source>
</evidence>
<dbReference type="Gene3D" id="2.120.10.30">
    <property type="entry name" value="TolB, C-terminal domain"/>
    <property type="match status" value="1"/>
</dbReference>
<dbReference type="AlphaFoldDB" id="K1RIP3"/>
<dbReference type="EMBL" id="JH818025">
    <property type="protein sequence ID" value="EKC41475.1"/>
    <property type="molecule type" value="Genomic_DNA"/>
</dbReference>
<dbReference type="SUPFAM" id="SSF101898">
    <property type="entry name" value="NHL repeat"/>
    <property type="match status" value="1"/>
</dbReference>
<protein>
    <submittedName>
        <fullName evidence="1">Uncharacterized protein</fullName>
    </submittedName>
</protein>
<accession>K1RIP3</accession>
<dbReference type="InterPro" id="IPR011042">
    <property type="entry name" value="6-blade_b-propeller_TolB-like"/>
</dbReference>
<gene>
    <name evidence="1" type="ORF">CGI_10009409</name>
</gene>
<reference evidence="1" key="1">
    <citation type="journal article" date="2012" name="Nature">
        <title>The oyster genome reveals stress adaptation and complexity of shell formation.</title>
        <authorList>
            <person name="Zhang G."/>
            <person name="Fang X."/>
            <person name="Guo X."/>
            <person name="Li L."/>
            <person name="Luo R."/>
            <person name="Xu F."/>
            <person name="Yang P."/>
            <person name="Zhang L."/>
            <person name="Wang X."/>
            <person name="Qi H."/>
            <person name="Xiong Z."/>
            <person name="Que H."/>
            <person name="Xie Y."/>
            <person name="Holland P.W."/>
            <person name="Paps J."/>
            <person name="Zhu Y."/>
            <person name="Wu F."/>
            <person name="Chen Y."/>
            <person name="Wang J."/>
            <person name="Peng C."/>
            <person name="Meng J."/>
            <person name="Yang L."/>
            <person name="Liu J."/>
            <person name="Wen B."/>
            <person name="Zhang N."/>
            <person name="Huang Z."/>
            <person name="Zhu Q."/>
            <person name="Feng Y."/>
            <person name="Mount A."/>
            <person name="Hedgecock D."/>
            <person name="Xu Z."/>
            <person name="Liu Y."/>
            <person name="Domazet-Loso T."/>
            <person name="Du Y."/>
            <person name="Sun X."/>
            <person name="Zhang S."/>
            <person name="Liu B."/>
            <person name="Cheng P."/>
            <person name="Jiang X."/>
            <person name="Li J."/>
            <person name="Fan D."/>
            <person name="Wang W."/>
            <person name="Fu W."/>
            <person name="Wang T."/>
            <person name="Wang B."/>
            <person name="Zhang J."/>
            <person name="Peng Z."/>
            <person name="Li Y."/>
            <person name="Li N."/>
            <person name="Wang J."/>
            <person name="Chen M."/>
            <person name="He Y."/>
            <person name="Tan F."/>
            <person name="Song X."/>
            <person name="Zheng Q."/>
            <person name="Huang R."/>
            <person name="Yang H."/>
            <person name="Du X."/>
            <person name="Chen L."/>
            <person name="Yang M."/>
            <person name="Gaffney P.M."/>
            <person name="Wang S."/>
            <person name="Luo L."/>
            <person name="She Z."/>
            <person name="Ming Y."/>
            <person name="Huang W."/>
            <person name="Zhang S."/>
            <person name="Huang B."/>
            <person name="Zhang Y."/>
            <person name="Qu T."/>
            <person name="Ni P."/>
            <person name="Miao G."/>
            <person name="Wang J."/>
            <person name="Wang Q."/>
            <person name="Steinberg C.E."/>
            <person name="Wang H."/>
            <person name="Li N."/>
            <person name="Qian L."/>
            <person name="Zhang G."/>
            <person name="Li Y."/>
            <person name="Yang H."/>
            <person name="Liu X."/>
            <person name="Wang J."/>
            <person name="Yin Y."/>
            <person name="Wang J."/>
        </authorList>
    </citation>
    <scope>NUCLEOTIDE SEQUENCE [LARGE SCALE GENOMIC DNA]</scope>
    <source>
        <strain evidence="1">05x7-T-G4-1.051#20</strain>
    </source>
</reference>
<organism evidence="1">
    <name type="scientific">Magallana gigas</name>
    <name type="common">Pacific oyster</name>
    <name type="synonym">Crassostrea gigas</name>
    <dbReference type="NCBI Taxonomy" id="29159"/>
    <lineage>
        <taxon>Eukaryota</taxon>
        <taxon>Metazoa</taxon>
        <taxon>Spiralia</taxon>
        <taxon>Lophotrochozoa</taxon>
        <taxon>Mollusca</taxon>
        <taxon>Bivalvia</taxon>
        <taxon>Autobranchia</taxon>
        <taxon>Pteriomorphia</taxon>
        <taxon>Ostreida</taxon>
        <taxon>Ostreoidea</taxon>
        <taxon>Ostreidae</taxon>
        <taxon>Magallana</taxon>
    </lineage>
</organism>
<sequence>MGNKLSKWIAVKDESIPKHTDHVAEKLREIPIHNDESSCISVSHLCSSSDGTTFWASDCDGSLTHLDKEGDVLTRVSIARSDGGSFTAITGCLGVMYVDFHDKAVYKLCTDMSTEILVSTGDWNPTAISSSPFAIGHDESLLVGMRKGLSCKITRYSKDGKSVQNIRKKSILRDLYKSVDCITENINGDICVSDALSYSVVVVTGSGRYRFSYFGQKSQETFTPCGICTDVLGQILVCNDSFSFRPNCSSVHLLDKDGNFLCLLLKPELCPISPSAVCIDDEHNLLLGSRHSSYIVVYKYLKSKDLVSSYS</sequence>
<name>K1RIP3_MAGGI</name>
<dbReference type="HOGENOM" id="CLU_007742_0_1_1"/>
<dbReference type="InParanoid" id="K1RIP3"/>
<proteinExistence type="predicted"/>